<dbReference type="Proteomes" id="UP000294817">
    <property type="component" value="Unassembled WGS sequence"/>
</dbReference>
<dbReference type="EMBL" id="SODZ01000023">
    <property type="protein sequence ID" value="TDX10074.1"/>
    <property type="molecule type" value="Genomic_DNA"/>
</dbReference>
<evidence type="ECO:0000313" key="3">
    <source>
        <dbReference type="Proteomes" id="UP000294817"/>
    </source>
</evidence>
<gene>
    <name evidence="2" type="ORF">C8D74_1234</name>
</gene>
<dbReference type="InterPro" id="IPR016024">
    <property type="entry name" value="ARM-type_fold"/>
</dbReference>
<reference evidence="2 3" key="1">
    <citation type="submission" date="2019-03" db="EMBL/GenBank/DDBJ databases">
        <title>Genomic Encyclopedia of Type Strains, Phase IV (KMG-IV): sequencing the most valuable type-strain genomes for metagenomic binning, comparative biology and taxonomic classification.</title>
        <authorList>
            <person name="Goeker M."/>
        </authorList>
    </citation>
    <scope>NUCLEOTIDE SEQUENCE [LARGE SCALE GENOMIC DNA]</scope>
    <source>
        <strain evidence="2 3">DSM 13575</strain>
    </source>
</reference>
<evidence type="ECO:0000313" key="2">
    <source>
        <dbReference type="EMBL" id="TDX10074.1"/>
    </source>
</evidence>
<accession>A0A4R8EE74</accession>
<dbReference type="AlphaFoldDB" id="A0A4R8EE74"/>
<name>A0A4R8EE74_9BACT</name>
<dbReference type="SUPFAM" id="SSF48371">
    <property type="entry name" value="ARM repeat"/>
    <property type="match status" value="1"/>
</dbReference>
<comment type="caution">
    <text evidence="2">The sequence shown here is derived from an EMBL/GenBank/DDBJ whole genome shotgun (WGS) entry which is preliminary data.</text>
</comment>
<feature type="domain" description="DUF4020" evidence="1">
    <location>
        <begin position="578"/>
        <end position="668"/>
    </location>
</feature>
<dbReference type="Pfam" id="PF13212">
    <property type="entry name" value="DUF4020"/>
    <property type="match status" value="1"/>
</dbReference>
<evidence type="ECO:0000259" key="1">
    <source>
        <dbReference type="Pfam" id="PF13212"/>
    </source>
</evidence>
<sequence>MVLEPSFALSLREDQEGKQVDFKVTIPGDDYLFNEAWNKFFKPNLKQFVHELAPIITDQLKSAHRLLCSVGCANDKWDPVSFKRSAIEPHEQDQHSDSLDLLIDFARDIIEFLLEDDPKRAQTIIQEWTLSDTPILDRLAIYGVTIDSNCSPNEKLQKLLANNWLFVHDLKHEVFQLLKVAYPKADETIRQSLLKNVETHLANCERNEKDPATLKSRNYEVYNLLYWLKQNAPNCSLAHQKFKEFQDKHTDFQPREYPDLDWYISMKWGHQSPVTHEELLSKPVSQIIEFLITYQEKEILGPDREWLLSAVQKAVAYSFQWGFDLIKELEAREEWDTDLWDAIISGWRLTNLTEAQWKQVLQFLEHFKEIWRHRYSIAQLLKEKVKASEGSLPTLLLPFAETIVDRLWQEVEEDDEKEILNNINDWLTTAINHVGGIITEFWLLALYRYQSQNENERQAILDEYKCRFERIISAKSNTAAMGRVILASQLHFLFSLDHKWTREKILPLLNWDIDAQRAEQAWEGYLRWGKWNEALLPDLLPLFEQAYNNLPKDSESYDLLCVHLASIAVRSSIDPIQSGWLDKFIENVDEKTRKKWAAEVTNQLTSLPQEAIKEIWDKWIRNYWSRRIDGIPVPLSLEEAGAMVEWVLALHPVFSEVVALIVAGPIPVLKLPEMFYYRLDKENFGEKYPLDTTRLLNHLLKGESRSFYRCHELIKLFDNISKNLPSDDIKPLKEHLIRLGCFP</sequence>
<protein>
    <submittedName>
        <fullName evidence="2">Uncharacterized protein DUF4020</fullName>
    </submittedName>
</protein>
<dbReference type="InterPro" id="IPR025093">
    <property type="entry name" value="DUF4020"/>
</dbReference>
<organism evidence="2 3">
    <name type="scientific">Petrotoga sibirica</name>
    <dbReference type="NCBI Taxonomy" id="156202"/>
    <lineage>
        <taxon>Bacteria</taxon>
        <taxon>Thermotogati</taxon>
        <taxon>Thermotogota</taxon>
        <taxon>Thermotogae</taxon>
        <taxon>Petrotogales</taxon>
        <taxon>Petrotogaceae</taxon>
        <taxon>Petrotoga</taxon>
    </lineage>
</organism>
<keyword evidence="3" id="KW-1185">Reference proteome</keyword>
<proteinExistence type="predicted"/>